<dbReference type="Pfam" id="PF00535">
    <property type="entry name" value="Glycos_transf_2"/>
    <property type="match status" value="1"/>
</dbReference>
<protein>
    <submittedName>
        <fullName evidence="2">Glycosyltransferase family 2 protein</fullName>
    </submittedName>
</protein>
<dbReference type="CDD" id="cd00761">
    <property type="entry name" value="Glyco_tranf_GTA_type"/>
    <property type="match status" value="1"/>
</dbReference>
<keyword evidence="2" id="KW-0808">Transferase</keyword>
<dbReference type="KEGG" id="iod:EJO50_07470"/>
<gene>
    <name evidence="2" type="ORF">EJO50_07470</name>
</gene>
<dbReference type="OrthoDB" id="8666056at2"/>
<dbReference type="EMBL" id="CP034433">
    <property type="protein sequence ID" value="AZN36341.1"/>
    <property type="molecule type" value="Genomic_DNA"/>
</dbReference>
<dbReference type="InterPro" id="IPR029044">
    <property type="entry name" value="Nucleotide-diphossugar_trans"/>
</dbReference>
<dbReference type="InterPro" id="IPR001173">
    <property type="entry name" value="Glyco_trans_2-like"/>
</dbReference>
<dbReference type="InterPro" id="IPR050834">
    <property type="entry name" value="Glycosyltransf_2"/>
</dbReference>
<feature type="domain" description="Glycosyltransferase 2-like" evidence="1">
    <location>
        <begin position="4"/>
        <end position="133"/>
    </location>
</feature>
<evidence type="ECO:0000259" key="1">
    <source>
        <dbReference type="Pfam" id="PF00535"/>
    </source>
</evidence>
<dbReference type="SUPFAM" id="SSF53448">
    <property type="entry name" value="Nucleotide-diphospho-sugar transferases"/>
    <property type="match status" value="1"/>
</dbReference>
<sequence length="326" mass="37414">MKLSIVIPFMNPHEQHFSEMLAGMGAADFSCFTDIEVILINDGSQSNYQTEISLFAMAAPRLRIHTIQLSHNHGVSYARNLGMAAAKGDYIALHDADDISQPQRFSLSAQFLNQHPEVIAVSGDMLVFNENHKEESLRLFPLHHQDICVDNLFYCAMAQPAMMINRALWLKSGIQYTEKMDMAQDWDWVIRLSQHGQLANMGIPLVRYRQHLKQRSTQISGELANIHVRGIWEKQLKQLGTEVNTRLLHVHSHLSPYWLWQLSDIDQAWTLYPEDVSNWATEMLSKNKISQYVSEPILAQKINRLQRQWQAWKASGNPATQIQSLL</sequence>
<reference evidence="2 3" key="1">
    <citation type="submission" date="2018-12" db="EMBL/GenBank/DDBJ databases">
        <title>Complete genome sequence of Iodobacter sp. H11R3.</title>
        <authorList>
            <person name="Bae J.-W."/>
        </authorList>
    </citation>
    <scope>NUCLEOTIDE SEQUENCE [LARGE SCALE GENOMIC DNA]</scope>
    <source>
        <strain evidence="2 3">H11R3</strain>
    </source>
</reference>
<evidence type="ECO:0000313" key="3">
    <source>
        <dbReference type="Proteomes" id="UP000282438"/>
    </source>
</evidence>
<keyword evidence="3" id="KW-1185">Reference proteome</keyword>
<dbReference type="PANTHER" id="PTHR43685:SF2">
    <property type="entry name" value="GLYCOSYLTRANSFERASE 2-LIKE DOMAIN-CONTAINING PROTEIN"/>
    <property type="match status" value="1"/>
</dbReference>
<dbReference type="Gene3D" id="3.90.550.10">
    <property type="entry name" value="Spore Coat Polysaccharide Biosynthesis Protein SpsA, Chain A"/>
    <property type="match status" value="1"/>
</dbReference>
<dbReference type="PANTHER" id="PTHR43685">
    <property type="entry name" value="GLYCOSYLTRANSFERASE"/>
    <property type="match status" value="1"/>
</dbReference>
<dbReference type="GO" id="GO:0016740">
    <property type="term" value="F:transferase activity"/>
    <property type="evidence" value="ECO:0007669"/>
    <property type="project" value="UniProtKB-KW"/>
</dbReference>
<dbReference type="AlphaFoldDB" id="A0A3S8ZSF0"/>
<dbReference type="RefSeq" id="WP_125972931.1">
    <property type="nucleotide sequence ID" value="NZ_CP034433.1"/>
</dbReference>
<name>A0A3S8ZSF0_9NEIS</name>
<organism evidence="2 3">
    <name type="scientific">Iodobacter ciconiae</name>
    <dbReference type="NCBI Taxonomy" id="2496266"/>
    <lineage>
        <taxon>Bacteria</taxon>
        <taxon>Pseudomonadati</taxon>
        <taxon>Pseudomonadota</taxon>
        <taxon>Betaproteobacteria</taxon>
        <taxon>Neisseriales</taxon>
        <taxon>Chitinibacteraceae</taxon>
        <taxon>Iodobacter</taxon>
    </lineage>
</organism>
<evidence type="ECO:0000313" key="2">
    <source>
        <dbReference type="EMBL" id="AZN36341.1"/>
    </source>
</evidence>
<accession>A0A3S8ZSF0</accession>
<dbReference type="Proteomes" id="UP000282438">
    <property type="component" value="Chromosome"/>
</dbReference>
<proteinExistence type="predicted"/>